<keyword evidence="5 7" id="KW-0472">Membrane</keyword>
<dbReference type="Proteomes" id="UP000324585">
    <property type="component" value="Unassembled WGS sequence"/>
</dbReference>
<evidence type="ECO:0000256" key="1">
    <source>
        <dbReference type="ARBA" id="ARBA00004141"/>
    </source>
</evidence>
<dbReference type="InterPro" id="IPR039859">
    <property type="entry name" value="PFA4/ZDH16/20/ERF2-like"/>
</dbReference>
<feature type="transmembrane region" description="Helical" evidence="7">
    <location>
        <begin position="37"/>
        <end position="57"/>
    </location>
</feature>
<dbReference type="PROSITE" id="PS50216">
    <property type="entry name" value="DHHC"/>
    <property type="match status" value="1"/>
</dbReference>
<keyword evidence="2 7" id="KW-0808">Transferase</keyword>
<organism evidence="9 10">
    <name type="scientific">Porphyridium purpureum</name>
    <name type="common">Red alga</name>
    <name type="synonym">Porphyridium cruentum</name>
    <dbReference type="NCBI Taxonomy" id="35688"/>
    <lineage>
        <taxon>Eukaryota</taxon>
        <taxon>Rhodophyta</taxon>
        <taxon>Bangiophyceae</taxon>
        <taxon>Porphyridiales</taxon>
        <taxon>Porphyridiaceae</taxon>
        <taxon>Porphyridium</taxon>
    </lineage>
</organism>
<evidence type="ECO:0000256" key="4">
    <source>
        <dbReference type="ARBA" id="ARBA00022989"/>
    </source>
</evidence>
<evidence type="ECO:0000256" key="7">
    <source>
        <dbReference type="RuleBase" id="RU079119"/>
    </source>
</evidence>
<dbReference type="PANTHER" id="PTHR22883:SF286">
    <property type="entry name" value="PROTEIN S-ACYLTRANSFERASE 17-RELATED"/>
    <property type="match status" value="1"/>
</dbReference>
<feature type="domain" description="Palmitoyltransferase DHHC" evidence="8">
    <location>
        <begin position="100"/>
        <end position="257"/>
    </location>
</feature>
<name>A0A5J4YZ13_PORPP</name>
<dbReference type="OMA" id="IWHILIM"/>
<dbReference type="GO" id="GO:0016020">
    <property type="term" value="C:membrane"/>
    <property type="evidence" value="ECO:0007669"/>
    <property type="project" value="UniProtKB-SubCell"/>
</dbReference>
<keyword evidence="6 7" id="KW-0012">Acyltransferase</keyword>
<evidence type="ECO:0000256" key="3">
    <source>
        <dbReference type="ARBA" id="ARBA00022692"/>
    </source>
</evidence>
<reference evidence="10" key="1">
    <citation type="journal article" date="2019" name="Nat. Commun.">
        <title>Expansion of phycobilisome linker gene families in mesophilic red algae.</title>
        <authorList>
            <person name="Lee J."/>
            <person name="Kim D."/>
            <person name="Bhattacharya D."/>
            <person name="Yoon H.S."/>
        </authorList>
    </citation>
    <scope>NUCLEOTIDE SEQUENCE [LARGE SCALE GENOMIC DNA]</scope>
    <source>
        <strain evidence="10">CCMP 1328</strain>
    </source>
</reference>
<comment type="caution">
    <text evidence="9">The sequence shown here is derived from an EMBL/GenBank/DDBJ whole genome shotgun (WGS) entry which is preliminary data.</text>
</comment>
<accession>A0A5J4YZ13</accession>
<dbReference type="EMBL" id="VRMN01000002">
    <property type="protein sequence ID" value="KAA8496556.1"/>
    <property type="molecule type" value="Genomic_DNA"/>
</dbReference>
<keyword evidence="3 7" id="KW-0812">Transmembrane</keyword>
<evidence type="ECO:0000313" key="9">
    <source>
        <dbReference type="EMBL" id="KAA8496556.1"/>
    </source>
</evidence>
<gene>
    <name evidence="9" type="ORF">FVE85_0285</name>
</gene>
<evidence type="ECO:0000256" key="5">
    <source>
        <dbReference type="ARBA" id="ARBA00023136"/>
    </source>
</evidence>
<sequence length="282" mass="32709">MRGHVLQAAGYFAVLTALLWSSAQLLGDRLPPEAGLFGRPQMAALYWAVSTFFWLLISNSDPGALNVAARGSNPEPSRADDDPAKPRTMHVYAYDRVMHRPTSCDICKIQKPARAKHCHVCNRCVARFDHHCGWINTCVGLRNMRFFLLFLIWHILIMLHGFILGLVVLRRQVVDEIMHRMEEMAISTEAFEFFNRGKLWPTTGVPLFMEMRVAYHTEFRVFTLVSVLFLMACTVLGLLIYHMYLVLVNQTTYERLRYGMHRKRNENVYDRGFKHNIQEILF</sequence>
<dbReference type="InterPro" id="IPR001594">
    <property type="entry name" value="Palmitoyltrfase_DHHC"/>
</dbReference>
<dbReference type="AlphaFoldDB" id="A0A5J4YZ13"/>
<dbReference type="GO" id="GO:0006612">
    <property type="term" value="P:protein targeting to membrane"/>
    <property type="evidence" value="ECO:0007669"/>
    <property type="project" value="TreeGrafter"/>
</dbReference>
<evidence type="ECO:0000256" key="2">
    <source>
        <dbReference type="ARBA" id="ARBA00022679"/>
    </source>
</evidence>
<dbReference type="PANTHER" id="PTHR22883">
    <property type="entry name" value="ZINC FINGER DHHC DOMAIN CONTAINING PROTEIN"/>
    <property type="match status" value="1"/>
</dbReference>
<dbReference type="EC" id="2.3.1.225" evidence="7"/>
<dbReference type="Pfam" id="PF01529">
    <property type="entry name" value="DHHC"/>
    <property type="match status" value="1"/>
</dbReference>
<feature type="transmembrane region" description="Helical" evidence="7">
    <location>
        <begin position="221"/>
        <end position="247"/>
    </location>
</feature>
<dbReference type="GO" id="GO:0005794">
    <property type="term" value="C:Golgi apparatus"/>
    <property type="evidence" value="ECO:0007669"/>
    <property type="project" value="TreeGrafter"/>
</dbReference>
<feature type="transmembrane region" description="Helical" evidence="7">
    <location>
        <begin position="146"/>
        <end position="169"/>
    </location>
</feature>
<dbReference type="OrthoDB" id="5977743at2759"/>
<keyword evidence="10" id="KW-1185">Reference proteome</keyword>
<dbReference type="GO" id="GO:0019706">
    <property type="term" value="F:protein-cysteine S-palmitoyltransferase activity"/>
    <property type="evidence" value="ECO:0007669"/>
    <property type="project" value="UniProtKB-EC"/>
</dbReference>
<proteinExistence type="inferred from homology"/>
<comment type="similarity">
    <text evidence="7">Belongs to the DHHC palmitoyltransferase family.</text>
</comment>
<comment type="subcellular location">
    <subcellularLocation>
        <location evidence="1">Membrane</location>
        <topology evidence="1">Multi-pass membrane protein</topology>
    </subcellularLocation>
</comment>
<comment type="catalytic activity">
    <reaction evidence="7">
        <text>L-cysteinyl-[protein] + hexadecanoyl-CoA = S-hexadecanoyl-L-cysteinyl-[protein] + CoA</text>
        <dbReference type="Rhea" id="RHEA:36683"/>
        <dbReference type="Rhea" id="RHEA-COMP:10131"/>
        <dbReference type="Rhea" id="RHEA-COMP:11032"/>
        <dbReference type="ChEBI" id="CHEBI:29950"/>
        <dbReference type="ChEBI" id="CHEBI:57287"/>
        <dbReference type="ChEBI" id="CHEBI:57379"/>
        <dbReference type="ChEBI" id="CHEBI:74151"/>
        <dbReference type="EC" id="2.3.1.225"/>
    </reaction>
</comment>
<dbReference type="GO" id="GO:0005783">
    <property type="term" value="C:endoplasmic reticulum"/>
    <property type="evidence" value="ECO:0007669"/>
    <property type="project" value="TreeGrafter"/>
</dbReference>
<protein>
    <recommendedName>
        <fullName evidence="7">Palmitoyltransferase</fullName>
        <ecNumber evidence="7">2.3.1.225</ecNumber>
    </recommendedName>
</protein>
<evidence type="ECO:0000256" key="6">
    <source>
        <dbReference type="ARBA" id="ARBA00023315"/>
    </source>
</evidence>
<evidence type="ECO:0000313" key="10">
    <source>
        <dbReference type="Proteomes" id="UP000324585"/>
    </source>
</evidence>
<comment type="domain">
    <text evidence="7">The DHHC domain is required for palmitoyltransferase activity.</text>
</comment>
<keyword evidence="4 7" id="KW-1133">Transmembrane helix</keyword>
<evidence type="ECO:0000259" key="8">
    <source>
        <dbReference type="Pfam" id="PF01529"/>
    </source>
</evidence>